<keyword evidence="2" id="KW-1185">Reference proteome</keyword>
<comment type="caution">
    <text evidence="1">The sequence shown here is derived from an EMBL/GenBank/DDBJ whole genome shotgun (WGS) entry which is preliminary data.</text>
</comment>
<sequence length="74" mass="8424">MPVMGLLWRMEHGLCKSELGTSLNSSRNGATNIMRSGELKRWRQQWRLSTAVRIEMVPEEIRYSGGDEEGSSLL</sequence>
<dbReference type="AlphaFoldDB" id="A0AAW1VS18"/>
<dbReference type="EMBL" id="JBEDUW010000041">
    <property type="protein sequence ID" value="KAK9907076.1"/>
    <property type="molecule type" value="Genomic_DNA"/>
</dbReference>
<dbReference type="Proteomes" id="UP001457282">
    <property type="component" value="Unassembled WGS sequence"/>
</dbReference>
<gene>
    <name evidence="1" type="ORF">M0R45_002442</name>
</gene>
<protein>
    <submittedName>
        <fullName evidence="1">Uncharacterized protein</fullName>
    </submittedName>
</protein>
<evidence type="ECO:0000313" key="2">
    <source>
        <dbReference type="Proteomes" id="UP001457282"/>
    </source>
</evidence>
<evidence type="ECO:0000313" key="1">
    <source>
        <dbReference type="EMBL" id="KAK9907076.1"/>
    </source>
</evidence>
<reference evidence="1 2" key="1">
    <citation type="journal article" date="2023" name="G3 (Bethesda)">
        <title>A chromosome-length genome assembly and annotation of blackberry (Rubus argutus, cv. 'Hillquist').</title>
        <authorList>
            <person name="Bruna T."/>
            <person name="Aryal R."/>
            <person name="Dudchenko O."/>
            <person name="Sargent D.J."/>
            <person name="Mead D."/>
            <person name="Buti M."/>
            <person name="Cavallini A."/>
            <person name="Hytonen T."/>
            <person name="Andres J."/>
            <person name="Pham M."/>
            <person name="Weisz D."/>
            <person name="Mascagni F."/>
            <person name="Usai G."/>
            <person name="Natali L."/>
            <person name="Bassil N."/>
            <person name="Fernandez G.E."/>
            <person name="Lomsadze A."/>
            <person name="Armour M."/>
            <person name="Olukolu B."/>
            <person name="Poorten T."/>
            <person name="Britton C."/>
            <person name="Davik J."/>
            <person name="Ashrafi H."/>
            <person name="Aiden E.L."/>
            <person name="Borodovsky M."/>
            <person name="Worthington M."/>
        </authorList>
    </citation>
    <scope>NUCLEOTIDE SEQUENCE [LARGE SCALE GENOMIC DNA]</scope>
    <source>
        <strain evidence="1">PI 553951</strain>
    </source>
</reference>
<accession>A0AAW1VS18</accession>
<proteinExistence type="predicted"/>
<name>A0AAW1VS18_RUBAR</name>
<organism evidence="1 2">
    <name type="scientific">Rubus argutus</name>
    <name type="common">Southern blackberry</name>
    <dbReference type="NCBI Taxonomy" id="59490"/>
    <lineage>
        <taxon>Eukaryota</taxon>
        <taxon>Viridiplantae</taxon>
        <taxon>Streptophyta</taxon>
        <taxon>Embryophyta</taxon>
        <taxon>Tracheophyta</taxon>
        <taxon>Spermatophyta</taxon>
        <taxon>Magnoliopsida</taxon>
        <taxon>eudicotyledons</taxon>
        <taxon>Gunneridae</taxon>
        <taxon>Pentapetalae</taxon>
        <taxon>rosids</taxon>
        <taxon>fabids</taxon>
        <taxon>Rosales</taxon>
        <taxon>Rosaceae</taxon>
        <taxon>Rosoideae</taxon>
        <taxon>Rosoideae incertae sedis</taxon>
        <taxon>Rubus</taxon>
    </lineage>
</organism>